<feature type="compositionally biased region" description="Low complexity" evidence="5">
    <location>
        <begin position="400"/>
        <end position="417"/>
    </location>
</feature>
<feature type="compositionally biased region" description="Basic and acidic residues" evidence="5">
    <location>
        <begin position="25"/>
        <end position="38"/>
    </location>
</feature>
<feature type="compositionally biased region" description="Low complexity" evidence="5">
    <location>
        <begin position="347"/>
        <end position="358"/>
    </location>
</feature>
<feature type="compositionally biased region" description="Low complexity" evidence="5">
    <location>
        <begin position="204"/>
        <end position="215"/>
    </location>
</feature>
<dbReference type="GO" id="GO:0019230">
    <property type="term" value="P:proprioception"/>
    <property type="evidence" value="ECO:0007669"/>
    <property type="project" value="TreeGrafter"/>
</dbReference>
<evidence type="ECO:0000256" key="3">
    <source>
        <dbReference type="ARBA" id="ARBA00022989"/>
    </source>
</evidence>
<dbReference type="AlphaFoldDB" id="A0A2J7R998"/>
<evidence type="ECO:0000313" key="7">
    <source>
        <dbReference type="EMBL" id="PNF37408.1"/>
    </source>
</evidence>
<feature type="region of interest" description="Disordered" evidence="5">
    <location>
        <begin position="605"/>
        <end position="639"/>
    </location>
</feature>
<feature type="transmembrane region" description="Helical" evidence="6">
    <location>
        <begin position="710"/>
        <end position="733"/>
    </location>
</feature>
<dbReference type="EMBL" id="NEVH01006600">
    <property type="protein sequence ID" value="PNF37408.1"/>
    <property type="molecule type" value="Genomic_DNA"/>
</dbReference>
<feature type="compositionally biased region" description="Basic and acidic residues" evidence="5">
    <location>
        <begin position="169"/>
        <end position="187"/>
    </location>
</feature>
<feature type="region of interest" description="Disordered" evidence="5">
    <location>
        <begin position="1"/>
        <end position="427"/>
    </location>
</feature>
<dbReference type="Pfam" id="PF15795">
    <property type="entry name" value="Spec3"/>
    <property type="match status" value="1"/>
</dbReference>
<comment type="subcellular location">
    <subcellularLocation>
        <location evidence="1">Membrane</location>
        <topology evidence="1">Multi-pass membrane protein</topology>
    </subcellularLocation>
</comment>
<sequence length="780" mass="82524">MQPPGTPVRSRQQLSLDDFDYGYFDYDRPRRQRQDETSTGRATPNAFTVLPPLPPPTPSPPPAPTPYKFTSPTRRQKKASFVILNDQEPQLPGSARSIRVPLPGESKNLLPQGKSRIPRSQPVSRDPSPSSKRLITQKRRASVSHVKSNLPPKSKPASPKTVRKTSVKRQRDDSITKHPAAGEKDAHPSPSRIPRPPAARGRKSPAPSREPSPARKNSKVAPQKKSPSPTVNKQQPILRKNSNLKPLAGKPPLPPGSKGKPTGAEVRKLSSKPAANKSKTDASSSSGPAKTESTSATENMMTATDSSSKPDSEVPNNNAKSEVEPSKGSADSETSLEKRVGVNLTMASAPAASVAPAVTSPGEQATTSTTTATPDTSSTLVSSTTAPSLELAKPSSEPETAAPTKSSSAGSSTSAASDKPSAAVAVSMESVRSADSVATVRAASSPHPKKKATADDVAISEAVIKGDPDLESLSPNTQQLQPQDSVPGLLVAETTSASVEAPLPATPQSARAGIISRLCPCCHKFSTCLKKMDCRKCFPSKSIAGSKVGILDGSKAGMIGGSKVSVEEGSRSGPLLPPAGKFAWLRKLICSCSRKGGKCCSCCKKADSETADGGRRRSNATSRMSKKQSRSSSTAVEVDTRPKLDSSLVESGSMMRGAIPVFPIPLAWICLFFNIFVPGLGTLSSGFFCLCFGKPRFGPHDDLQGRMGSLVVNLMVGAAQLFTVIFCLVGWGWSIWWGLIMLRIAKKYRKLKLAEAANPEGHLAAPVTQNHDVERGRQVL</sequence>
<feature type="compositionally biased region" description="Polar residues" evidence="5">
    <location>
        <begin position="225"/>
        <end position="243"/>
    </location>
</feature>
<feature type="compositionally biased region" description="Polar residues" evidence="5">
    <location>
        <begin position="281"/>
        <end position="320"/>
    </location>
</feature>
<evidence type="ECO:0008006" key="9">
    <source>
        <dbReference type="Google" id="ProtNLM"/>
    </source>
</evidence>
<dbReference type="InParanoid" id="A0A2J7R998"/>
<dbReference type="InterPro" id="IPR026673">
    <property type="entry name" value="SPEC3/Stum"/>
</dbReference>
<dbReference type="GO" id="GO:0042330">
    <property type="term" value="P:taxis"/>
    <property type="evidence" value="ECO:0007669"/>
    <property type="project" value="TreeGrafter"/>
</dbReference>
<keyword evidence="4 6" id="KW-0472">Membrane</keyword>
<feature type="compositionally biased region" description="Pro residues" evidence="5">
    <location>
        <begin position="51"/>
        <end position="65"/>
    </location>
</feature>
<feature type="compositionally biased region" description="Basic and acidic residues" evidence="5">
    <location>
        <begin position="605"/>
        <end position="615"/>
    </location>
</feature>
<dbReference type="PANTHER" id="PTHR21676:SF6">
    <property type="entry name" value="PROTEIN STUM"/>
    <property type="match status" value="1"/>
</dbReference>
<evidence type="ECO:0000256" key="5">
    <source>
        <dbReference type="SAM" id="MobiDB-lite"/>
    </source>
</evidence>
<reference evidence="7 8" key="1">
    <citation type="submission" date="2017-12" db="EMBL/GenBank/DDBJ databases">
        <title>Hemimetabolous genomes reveal molecular basis of termite eusociality.</title>
        <authorList>
            <person name="Harrison M.C."/>
            <person name="Jongepier E."/>
            <person name="Robertson H.M."/>
            <person name="Arning N."/>
            <person name="Bitard-Feildel T."/>
            <person name="Chao H."/>
            <person name="Childers C.P."/>
            <person name="Dinh H."/>
            <person name="Doddapaneni H."/>
            <person name="Dugan S."/>
            <person name="Gowin J."/>
            <person name="Greiner C."/>
            <person name="Han Y."/>
            <person name="Hu H."/>
            <person name="Hughes D.S.T."/>
            <person name="Huylmans A.-K."/>
            <person name="Kemena C."/>
            <person name="Kremer L.P.M."/>
            <person name="Lee S.L."/>
            <person name="Lopez-Ezquerra A."/>
            <person name="Mallet L."/>
            <person name="Monroy-Kuhn J.M."/>
            <person name="Moser A."/>
            <person name="Murali S.C."/>
            <person name="Muzny D.M."/>
            <person name="Otani S."/>
            <person name="Piulachs M.-D."/>
            <person name="Poelchau M."/>
            <person name="Qu J."/>
            <person name="Schaub F."/>
            <person name="Wada-Katsumata A."/>
            <person name="Worley K.C."/>
            <person name="Xie Q."/>
            <person name="Ylla G."/>
            <person name="Poulsen M."/>
            <person name="Gibbs R.A."/>
            <person name="Schal C."/>
            <person name="Richards S."/>
            <person name="Belles X."/>
            <person name="Korb J."/>
            <person name="Bornberg-Bauer E."/>
        </authorList>
    </citation>
    <scope>NUCLEOTIDE SEQUENCE [LARGE SCALE GENOMIC DNA]</scope>
    <source>
        <tissue evidence="7">Whole body</tissue>
    </source>
</reference>
<proteinExistence type="predicted"/>
<accession>A0A2J7R998</accession>
<dbReference type="PANTHER" id="PTHR21676">
    <property type="entry name" value="PROTEIN STUM"/>
    <property type="match status" value="1"/>
</dbReference>
<comment type="caution">
    <text evidence="7">The sequence shown here is derived from an EMBL/GenBank/DDBJ whole genome shotgun (WGS) entry which is preliminary data.</text>
</comment>
<dbReference type="GO" id="GO:0071683">
    <property type="term" value="C:sensory dendrite"/>
    <property type="evidence" value="ECO:0007669"/>
    <property type="project" value="TreeGrafter"/>
</dbReference>
<evidence type="ECO:0000313" key="8">
    <source>
        <dbReference type="Proteomes" id="UP000235965"/>
    </source>
</evidence>
<evidence type="ECO:0000256" key="2">
    <source>
        <dbReference type="ARBA" id="ARBA00022692"/>
    </source>
</evidence>
<keyword evidence="8" id="KW-1185">Reference proteome</keyword>
<evidence type="ECO:0000256" key="4">
    <source>
        <dbReference type="ARBA" id="ARBA00023136"/>
    </source>
</evidence>
<evidence type="ECO:0000256" key="1">
    <source>
        <dbReference type="ARBA" id="ARBA00004141"/>
    </source>
</evidence>
<feature type="compositionally biased region" description="Low complexity" evidence="5">
    <location>
        <begin position="366"/>
        <end position="379"/>
    </location>
</feature>
<dbReference type="GO" id="GO:0016020">
    <property type="term" value="C:membrane"/>
    <property type="evidence" value="ECO:0007669"/>
    <property type="project" value="UniProtKB-SubCell"/>
</dbReference>
<keyword evidence="2 6" id="KW-0812">Transmembrane</keyword>
<feature type="compositionally biased region" description="Polar residues" evidence="5">
    <location>
        <begin position="121"/>
        <end position="134"/>
    </location>
</feature>
<protein>
    <recommendedName>
        <fullName evidence="9">Protein stum</fullName>
    </recommendedName>
</protein>
<dbReference type="OrthoDB" id="361532at2759"/>
<organism evidence="7 8">
    <name type="scientific">Cryptotermes secundus</name>
    <dbReference type="NCBI Taxonomy" id="105785"/>
    <lineage>
        <taxon>Eukaryota</taxon>
        <taxon>Metazoa</taxon>
        <taxon>Ecdysozoa</taxon>
        <taxon>Arthropoda</taxon>
        <taxon>Hexapoda</taxon>
        <taxon>Insecta</taxon>
        <taxon>Pterygota</taxon>
        <taxon>Neoptera</taxon>
        <taxon>Polyneoptera</taxon>
        <taxon>Dictyoptera</taxon>
        <taxon>Blattodea</taxon>
        <taxon>Blattoidea</taxon>
        <taxon>Termitoidae</taxon>
        <taxon>Kalotermitidae</taxon>
        <taxon>Cryptotermitinae</taxon>
        <taxon>Cryptotermes</taxon>
    </lineage>
</organism>
<keyword evidence="3 6" id="KW-1133">Transmembrane helix</keyword>
<name>A0A2J7R998_9NEOP</name>
<evidence type="ECO:0000256" key="6">
    <source>
        <dbReference type="SAM" id="Phobius"/>
    </source>
</evidence>
<gene>
    <name evidence="7" type="ORF">B7P43_G16015</name>
</gene>
<dbReference type="GO" id="GO:0050954">
    <property type="term" value="P:sensory perception of mechanical stimulus"/>
    <property type="evidence" value="ECO:0007669"/>
    <property type="project" value="TreeGrafter"/>
</dbReference>
<dbReference type="Proteomes" id="UP000235965">
    <property type="component" value="Unassembled WGS sequence"/>
</dbReference>